<dbReference type="VEuPathDB" id="VectorBase:PPAPM1_002802"/>
<dbReference type="PANTHER" id="PTHR13030:SF8">
    <property type="entry name" value="ADP-RIBOSE PYROPHOSPHATASE, MITOCHONDRIAL"/>
    <property type="match status" value="1"/>
</dbReference>
<dbReference type="Pfam" id="PF25969">
    <property type="entry name" value="NUDT9_N"/>
    <property type="match status" value="1"/>
</dbReference>
<keyword evidence="2" id="KW-1185">Reference proteome</keyword>
<dbReference type="EMBL" id="AJVK01028768">
    <property type="status" value="NOT_ANNOTATED_CDS"/>
    <property type="molecule type" value="Genomic_DNA"/>
</dbReference>
<dbReference type="VEuPathDB" id="VectorBase:PPAI004540"/>
<dbReference type="PANTHER" id="PTHR13030">
    <property type="entry name" value="NUDIX HYDROLASE"/>
    <property type="match status" value="1"/>
</dbReference>
<reference evidence="1" key="1">
    <citation type="submission" date="2022-08" db="UniProtKB">
        <authorList>
            <consortium name="EnsemblMetazoa"/>
        </authorList>
    </citation>
    <scope>IDENTIFICATION</scope>
    <source>
        <strain evidence="1">Israel</strain>
    </source>
</reference>
<accession>A0A1B0DA35</accession>
<dbReference type="Proteomes" id="UP000092462">
    <property type="component" value="Unassembled WGS sequence"/>
</dbReference>
<dbReference type="InterPro" id="IPR015797">
    <property type="entry name" value="NUDIX_hydrolase-like_dom_sf"/>
</dbReference>
<protein>
    <submittedName>
        <fullName evidence="1">Uncharacterized protein</fullName>
    </submittedName>
</protein>
<dbReference type="Gene3D" id="3.90.79.10">
    <property type="entry name" value="Nucleoside Triphosphate Pyrophosphohydrolase"/>
    <property type="match status" value="1"/>
</dbReference>
<evidence type="ECO:0000313" key="2">
    <source>
        <dbReference type="Proteomes" id="UP000092462"/>
    </source>
</evidence>
<dbReference type="GO" id="GO:0047631">
    <property type="term" value="F:ADP-ribose diphosphatase activity"/>
    <property type="evidence" value="ECO:0007669"/>
    <property type="project" value="InterPro"/>
</dbReference>
<dbReference type="InterPro" id="IPR000086">
    <property type="entry name" value="NUDIX_hydrolase_dom"/>
</dbReference>
<dbReference type="PROSITE" id="PS51462">
    <property type="entry name" value="NUDIX"/>
    <property type="match status" value="1"/>
</dbReference>
<dbReference type="InterPro" id="IPR039989">
    <property type="entry name" value="NUDT9"/>
</dbReference>
<dbReference type="Pfam" id="PF00293">
    <property type="entry name" value="NUDIX"/>
    <property type="match status" value="1"/>
</dbReference>
<dbReference type="SUPFAM" id="SSF55811">
    <property type="entry name" value="Nudix"/>
    <property type="match status" value="1"/>
</dbReference>
<sequence>MRLTEKLFRRISDEVTKMSSGTKIMNTTCRNCKYPGSEIDRCHVDDSSVTWSAEYPDYKPELYDSERLAGKPWADPALGTEEYRQIKFNTKDGNVDRTSHLGNYRIVDGLPRNPIGRTGIGGRGLLGRWGPNHAADPIVTRWKRDANGIAMKNPITKQKYLQMCAIKRKDCGEWAIPGGMVDPGEQVTATLKREFVEEALNSDTRPLEIDIFFQLGGKEVYKGYVDDPRNTDQS</sequence>
<name>A0A1B0DA35_PHLPP</name>
<dbReference type="AlphaFoldDB" id="A0A1B0DA35"/>
<organism evidence="1 2">
    <name type="scientific">Phlebotomus papatasi</name>
    <name type="common">Sandfly</name>
    <dbReference type="NCBI Taxonomy" id="29031"/>
    <lineage>
        <taxon>Eukaryota</taxon>
        <taxon>Metazoa</taxon>
        <taxon>Ecdysozoa</taxon>
        <taxon>Arthropoda</taxon>
        <taxon>Hexapoda</taxon>
        <taxon>Insecta</taxon>
        <taxon>Pterygota</taxon>
        <taxon>Neoptera</taxon>
        <taxon>Endopterygota</taxon>
        <taxon>Diptera</taxon>
        <taxon>Nematocera</taxon>
        <taxon>Psychodoidea</taxon>
        <taxon>Psychodidae</taxon>
        <taxon>Phlebotomus</taxon>
        <taxon>Phlebotomus</taxon>
    </lineage>
</organism>
<evidence type="ECO:0000313" key="1">
    <source>
        <dbReference type="EnsemblMetazoa" id="PPAI004540-PA"/>
    </source>
</evidence>
<dbReference type="EnsemblMetazoa" id="PPAI004540-RA">
    <property type="protein sequence ID" value="PPAI004540-PA"/>
    <property type="gene ID" value="PPAI004540"/>
</dbReference>
<proteinExistence type="predicted"/>